<keyword evidence="2" id="KW-1133">Transmembrane helix</keyword>
<protein>
    <submittedName>
        <fullName evidence="3">Uncharacterized protein</fullName>
    </submittedName>
</protein>
<keyword evidence="2" id="KW-0472">Membrane</keyword>
<dbReference type="AlphaFoldDB" id="A0A7C9DSI8"/>
<evidence type="ECO:0000313" key="3">
    <source>
        <dbReference type="EMBL" id="MBA4645528.1"/>
    </source>
</evidence>
<accession>A0A7C9DSI8</accession>
<reference evidence="3" key="2">
    <citation type="submission" date="2020-07" db="EMBL/GenBank/DDBJ databases">
        <authorList>
            <person name="Vera ALvarez R."/>
            <person name="Arias-Moreno D.M."/>
            <person name="Jimenez-Jacinto V."/>
            <person name="Jimenez-Bremont J.F."/>
            <person name="Swaminathan K."/>
            <person name="Moose S.P."/>
            <person name="Guerrero-Gonzalez M.L."/>
            <person name="Marino-Ramirez L."/>
            <person name="Landsman D."/>
            <person name="Rodriguez-Kessler M."/>
            <person name="Delgado-Sanchez P."/>
        </authorList>
    </citation>
    <scope>NUCLEOTIDE SEQUENCE</scope>
    <source>
        <tissue evidence="3">Cladode</tissue>
    </source>
</reference>
<keyword evidence="2" id="KW-0812">Transmembrane</keyword>
<feature type="region of interest" description="Disordered" evidence="1">
    <location>
        <begin position="49"/>
        <end position="74"/>
    </location>
</feature>
<proteinExistence type="predicted"/>
<reference evidence="3" key="1">
    <citation type="journal article" date="2013" name="J. Plant Res.">
        <title>Effect of fungi and light on seed germination of three Opuntia species from semiarid lands of central Mexico.</title>
        <authorList>
            <person name="Delgado-Sanchez P."/>
            <person name="Jimenez-Bremont J.F."/>
            <person name="Guerrero-Gonzalez Mde L."/>
            <person name="Flores J."/>
        </authorList>
    </citation>
    <scope>NUCLEOTIDE SEQUENCE</scope>
    <source>
        <tissue evidence="3">Cladode</tissue>
    </source>
</reference>
<evidence type="ECO:0000256" key="2">
    <source>
        <dbReference type="SAM" id="Phobius"/>
    </source>
</evidence>
<dbReference type="EMBL" id="GISG01142650">
    <property type="protein sequence ID" value="MBA4645528.1"/>
    <property type="molecule type" value="Transcribed_RNA"/>
</dbReference>
<sequence>MSVSLEALAMAGEDYANWGLEIEEWERTDLENIPAHLLIDEEDDEEMRNANMPDLNDNGDHNNKEFSNGTSEGCKTPSGCLRLTGLMTMILNMITLLMIGIVKSGH</sequence>
<feature type="transmembrane region" description="Helical" evidence="2">
    <location>
        <begin position="83"/>
        <end position="102"/>
    </location>
</feature>
<organism evidence="3">
    <name type="scientific">Opuntia streptacantha</name>
    <name type="common">Prickly pear cactus</name>
    <name type="synonym">Opuntia cardona</name>
    <dbReference type="NCBI Taxonomy" id="393608"/>
    <lineage>
        <taxon>Eukaryota</taxon>
        <taxon>Viridiplantae</taxon>
        <taxon>Streptophyta</taxon>
        <taxon>Embryophyta</taxon>
        <taxon>Tracheophyta</taxon>
        <taxon>Spermatophyta</taxon>
        <taxon>Magnoliopsida</taxon>
        <taxon>eudicotyledons</taxon>
        <taxon>Gunneridae</taxon>
        <taxon>Pentapetalae</taxon>
        <taxon>Caryophyllales</taxon>
        <taxon>Cactineae</taxon>
        <taxon>Cactaceae</taxon>
        <taxon>Opuntioideae</taxon>
        <taxon>Opuntia</taxon>
    </lineage>
</organism>
<evidence type="ECO:0000256" key="1">
    <source>
        <dbReference type="SAM" id="MobiDB-lite"/>
    </source>
</evidence>
<name>A0A7C9DSI8_OPUST</name>